<evidence type="ECO:0000256" key="1">
    <source>
        <dbReference type="ARBA" id="ARBA00008056"/>
    </source>
</evidence>
<organism evidence="7 8">
    <name type="scientific">Wolfiporia cocos (strain MD-104)</name>
    <name type="common">Brown rot fungus</name>
    <dbReference type="NCBI Taxonomy" id="742152"/>
    <lineage>
        <taxon>Eukaryota</taxon>
        <taxon>Fungi</taxon>
        <taxon>Dikarya</taxon>
        <taxon>Basidiomycota</taxon>
        <taxon>Agaricomycotina</taxon>
        <taxon>Agaricomycetes</taxon>
        <taxon>Polyporales</taxon>
        <taxon>Phaeolaceae</taxon>
        <taxon>Wolfiporia</taxon>
    </lineage>
</organism>
<dbReference type="STRING" id="742152.A0A2H3JTP9"/>
<dbReference type="PANTHER" id="PTHR10209">
    <property type="entry name" value="OXIDOREDUCTASE, 2OG-FE II OXYGENASE FAMILY PROTEIN"/>
    <property type="match status" value="1"/>
</dbReference>
<keyword evidence="8" id="KW-1185">Reference proteome</keyword>
<dbReference type="GO" id="GO:0051213">
    <property type="term" value="F:dioxygenase activity"/>
    <property type="evidence" value="ECO:0007669"/>
    <property type="project" value="UniProtKB-KW"/>
</dbReference>
<evidence type="ECO:0000259" key="6">
    <source>
        <dbReference type="PROSITE" id="PS51471"/>
    </source>
</evidence>
<dbReference type="Proteomes" id="UP000218811">
    <property type="component" value="Unassembled WGS sequence"/>
</dbReference>
<gene>
    <name evidence="7" type="ORF">WOLCODRAFT_131202</name>
</gene>
<dbReference type="OMA" id="ARCPAHT"/>
<keyword evidence="2 5" id="KW-0479">Metal-binding</keyword>
<name>A0A2H3JTP9_WOLCO</name>
<keyword evidence="4 5" id="KW-0408">Iron</keyword>
<dbReference type="AlphaFoldDB" id="A0A2H3JTP9"/>
<dbReference type="Pfam" id="PF03171">
    <property type="entry name" value="2OG-FeII_Oxy"/>
    <property type="match status" value="1"/>
</dbReference>
<dbReference type="EMBL" id="KB468053">
    <property type="protein sequence ID" value="PCH40084.1"/>
    <property type="molecule type" value="Genomic_DNA"/>
</dbReference>
<evidence type="ECO:0000256" key="3">
    <source>
        <dbReference type="ARBA" id="ARBA00023002"/>
    </source>
</evidence>
<dbReference type="PANTHER" id="PTHR10209:SF804">
    <property type="entry name" value="FE2OG DIOXYGENASE DOMAIN-CONTAINING PROTEIN"/>
    <property type="match status" value="1"/>
</dbReference>
<accession>A0A2H3JTP9</accession>
<sequence length="330" mass="37187">MASVKLGNVHGIPIVDFQAFLDGSGKQEVADAVVETFKSVGFVYLVNHGLPQEKIDTMFEWTKKFFAQPTETKMLAPHPPYGSHHRGYSAPGMEKVSQHVYDMEELAKIRAKAPDAKETFECGREDDEHMPNIWLPDEVLPGFKKACLEFYWSCYQIELNILRALALGLHLDEDYLVKYHATANNQLRLLHYPSVPVKQIERNEIARIGAHSDFGSMTLLMQDNAGGLEVEDPHKPGEFKSATPVEGAIVVNAGDFLMRWSNDTMKSTIHRVRAPPGLSSDEMTPERYSIPYDWSQVVDCLPGTYSDEKPKKYEPISAGQYIVHRLAATY</sequence>
<evidence type="ECO:0000256" key="4">
    <source>
        <dbReference type="ARBA" id="ARBA00023004"/>
    </source>
</evidence>
<feature type="domain" description="Fe2OG dioxygenase" evidence="6">
    <location>
        <begin position="183"/>
        <end position="296"/>
    </location>
</feature>
<dbReference type="GO" id="GO:0046872">
    <property type="term" value="F:metal ion binding"/>
    <property type="evidence" value="ECO:0007669"/>
    <property type="project" value="UniProtKB-KW"/>
</dbReference>
<evidence type="ECO:0000256" key="5">
    <source>
        <dbReference type="RuleBase" id="RU003682"/>
    </source>
</evidence>
<dbReference type="InterPro" id="IPR026992">
    <property type="entry name" value="DIOX_N"/>
</dbReference>
<dbReference type="PRINTS" id="PR00682">
    <property type="entry name" value="IPNSYNTHASE"/>
</dbReference>
<keyword evidence="3 5" id="KW-0560">Oxidoreductase</keyword>
<dbReference type="SUPFAM" id="SSF51197">
    <property type="entry name" value="Clavaminate synthase-like"/>
    <property type="match status" value="1"/>
</dbReference>
<dbReference type="PROSITE" id="PS51471">
    <property type="entry name" value="FE2OG_OXY"/>
    <property type="match status" value="1"/>
</dbReference>
<reference evidence="7 8" key="1">
    <citation type="journal article" date="2012" name="Science">
        <title>The Paleozoic origin of enzymatic lignin decomposition reconstructed from 31 fungal genomes.</title>
        <authorList>
            <person name="Floudas D."/>
            <person name="Binder M."/>
            <person name="Riley R."/>
            <person name="Barry K."/>
            <person name="Blanchette R.A."/>
            <person name="Henrissat B."/>
            <person name="Martinez A.T."/>
            <person name="Otillar R."/>
            <person name="Spatafora J.W."/>
            <person name="Yadav J.S."/>
            <person name="Aerts A."/>
            <person name="Benoit I."/>
            <person name="Boyd A."/>
            <person name="Carlson A."/>
            <person name="Copeland A."/>
            <person name="Coutinho P.M."/>
            <person name="de Vries R.P."/>
            <person name="Ferreira P."/>
            <person name="Findley K."/>
            <person name="Foster B."/>
            <person name="Gaskell J."/>
            <person name="Glotzer D."/>
            <person name="Gorecki P."/>
            <person name="Heitman J."/>
            <person name="Hesse C."/>
            <person name="Hori C."/>
            <person name="Igarashi K."/>
            <person name="Jurgens J.A."/>
            <person name="Kallen N."/>
            <person name="Kersten P."/>
            <person name="Kohler A."/>
            <person name="Kuees U."/>
            <person name="Kumar T.K.A."/>
            <person name="Kuo A."/>
            <person name="LaButti K."/>
            <person name="Larrondo L.F."/>
            <person name="Lindquist E."/>
            <person name="Ling A."/>
            <person name="Lombard V."/>
            <person name="Lucas S."/>
            <person name="Lundell T."/>
            <person name="Martin R."/>
            <person name="McLaughlin D.J."/>
            <person name="Morgenstern I."/>
            <person name="Morin E."/>
            <person name="Murat C."/>
            <person name="Nagy L.G."/>
            <person name="Nolan M."/>
            <person name="Ohm R.A."/>
            <person name="Patyshakuliyeva A."/>
            <person name="Rokas A."/>
            <person name="Ruiz-Duenas F.J."/>
            <person name="Sabat G."/>
            <person name="Salamov A."/>
            <person name="Samejima M."/>
            <person name="Schmutz J."/>
            <person name="Slot J.C."/>
            <person name="St John F."/>
            <person name="Stenlid J."/>
            <person name="Sun H."/>
            <person name="Sun S."/>
            <person name="Syed K."/>
            <person name="Tsang A."/>
            <person name="Wiebenga A."/>
            <person name="Young D."/>
            <person name="Pisabarro A."/>
            <person name="Eastwood D.C."/>
            <person name="Martin F."/>
            <person name="Cullen D."/>
            <person name="Grigoriev I.V."/>
            <person name="Hibbett D.S."/>
        </authorList>
    </citation>
    <scope>NUCLEOTIDE SEQUENCE [LARGE SCALE GENOMIC DNA]</scope>
    <source>
        <strain evidence="7 8">MD-104</strain>
    </source>
</reference>
<evidence type="ECO:0000256" key="2">
    <source>
        <dbReference type="ARBA" id="ARBA00022723"/>
    </source>
</evidence>
<dbReference type="OrthoDB" id="288590at2759"/>
<evidence type="ECO:0000313" key="7">
    <source>
        <dbReference type="EMBL" id="PCH40084.1"/>
    </source>
</evidence>
<dbReference type="Gene3D" id="2.60.120.330">
    <property type="entry name" value="B-lactam Antibiotic, Isopenicillin N Synthase, Chain"/>
    <property type="match status" value="1"/>
</dbReference>
<keyword evidence="7" id="KW-0223">Dioxygenase</keyword>
<evidence type="ECO:0000313" key="8">
    <source>
        <dbReference type="Proteomes" id="UP000218811"/>
    </source>
</evidence>
<dbReference type="InterPro" id="IPR044861">
    <property type="entry name" value="IPNS-like_FE2OG_OXY"/>
</dbReference>
<dbReference type="Pfam" id="PF14226">
    <property type="entry name" value="DIOX_N"/>
    <property type="match status" value="1"/>
</dbReference>
<proteinExistence type="inferred from homology"/>
<dbReference type="InterPro" id="IPR027443">
    <property type="entry name" value="IPNS-like_sf"/>
</dbReference>
<dbReference type="InterPro" id="IPR005123">
    <property type="entry name" value="Oxoglu/Fe-dep_dioxygenase_dom"/>
</dbReference>
<protein>
    <submittedName>
        <fullName evidence="7">Thymine dioxygenase</fullName>
    </submittedName>
</protein>
<comment type="similarity">
    <text evidence="1 5">Belongs to the iron/ascorbate-dependent oxidoreductase family.</text>
</comment>